<evidence type="ECO:0000256" key="6">
    <source>
        <dbReference type="ARBA" id="ARBA00012216"/>
    </source>
</evidence>
<protein>
    <recommendedName>
        <fullName evidence="6 19">D-alanine--D-alanine ligase</fullName>
        <ecNumber evidence="6 19">6.3.2.4</ecNumber>
    </recommendedName>
    <alternativeName>
        <fullName evidence="19">D-Ala-D-Ala ligase</fullName>
    </alternativeName>
    <alternativeName>
        <fullName evidence="19">D-alanylalanine synthetase</fullName>
    </alternativeName>
</protein>
<comment type="cofactor">
    <cofactor evidence="1">
        <name>Mn(2+)</name>
        <dbReference type="ChEBI" id="CHEBI:29035"/>
    </cofactor>
</comment>
<evidence type="ECO:0000256" key="1">
    <source>
        <dbReference type="ARBA" id="ARBA00001936"/>
    </source>
</evidence>
<sequence length="370" mass="42512">MRKNVAVIFGSKSVEHEISIITANQILNAIDRNKYNVIPVYINKDGDWYTGSVLEKIENFKNLNLIEKKAKKINQFKKKNSKLLLKTNFKTYEIDLCILATHGTYGEDGSLQGFCEMFDIPYTGSGILSSAIAMDKVLTKLILKENNIPVVDFKYITKQDWDSSYDKFIETCEKELGYPMYIKPARLGSSIGISKVYSKEEFITSAEVAFSFDNKILVERSIENAKELNCAVLGYKQPIVSEIEEIIKQKEFFDFKEKYINKGKKFSNHKIPAELDENIKQEIIKLAVKTFKSLDCYGNIRIDFLYKDKIYVNEVNTIPGAMAFYLWQASGITFTHLIDNLINIAEKVYKDKKKKIYSIDTNILSIKVTK</sequence>
<dbReference type="EC" id="6.3.2.4" evidence="6 19"/>
<name>A0A1M5T8P7_9BACT</name>
<feature type="binding site" evidence="20">
    <location>
        <position position="316"/>
    </location>
    <ligand>
        <name>Mg(2+)</name>
        <dbReference type="ChEBI" id="CHEBI:18420"/>
        <label>2</label>
    </ligand>
</feature>
<keyword evidence="10 21" id="KW-0547">Nucleotide-binding</keyword>
<keyword evidence="9 20" id="KW-0479">Metal-binding</keyword>
<keyword evidence="16 19" id="KW-0961">Cell wall biogenesis/degradation</keyword>
<comment type="pathway">
    <text evidence="18">Glycan biosynthesis.</text>
</comment>
<comment type="function">
    <text evidence="2 19">Cell wall formation.</text>
</comment>
<evidence type="ECO:0000256" key="11">
    <source>
        <dbReference type="ARBA" id="ARBA00022840"/>
    </source>
</evidence>
<evidence type="ECO:0000313" key="24">
    <source>
        <dbReference type="Proteomes" id="UP000242592"/>
    </source>
</evidence>
<dbReference type="GO" id="GO:0046872">
    <property type="term" value="F:metal ion binding"/>
    <property type="evidence" value="ECO:0007669"/>
    <property type="project" value="UniProtKB-KW"/>
</dbReference>
<evidence type="ECO:0000256" key="10">
    <source>
        <dbReference type="ARBA" id="ARBA00022741"/>
    </source>
</evidence>
<evidence type="ECO:0000256" key="15">
    <source>
        <dbReference type="ARBA" id="ARBA00023211"/>
    </source>
</evidence>
<evidence type="ECO:0000256" key="12">
    <source>
        <dbReference type="ARBA" id="ARBA00022842"/>
    </source>
</evidence>
<dbReference type="Pfam" id="PF01820">
    <property type="entry name" value="Dala_Dala_lig_N"/>
    <property type="match status" value="1"/>
</dbReference>
<evidence type="ECO:0000256" key="2">
    <source>
        <dbReference type="ARBA" id="ARBA00003921"/>
    </source>
</evidence>
<dbReference type="NCBIfam" id="TIGR01205">
    <property type="entry name" value="D_ala_D_alaTIGR"/>
    <property type="match status" value="1"/>
</dbReference>
<dbReference type="SUPFAM" id="SSF52440">
    <property type="entry name" value="PreATP-grasp domain"/>
    <property type="match status" value="1"/>
</dbReference>
<dbReference type="GO" id="GO:0008716">
    <property type="term" value="F:D-alanine-D-alanine ligase activity"/>
    <property type="evidence" value="ECO:0007669"/>
    <property type="project" value="UniProtKB-UniRule"/>
</dbReference>
<dbReference type="GO" id="GO:0005829">
    <property type="term" value="C:cytosol"/>
    <property type="evidence" value="ECO:0007669"/>
    <property type="project" value="TreeGrafter"/>
</dbReference>
<evidence type="ECO:0000313" key="23">
    <source>
        <dbReference type="EMBL" id="SHH47147.1"/>
    </source>
</evidence>
<evidence type="ECO:0000256" key="19">
    <source>
        <dbReference type="HAMAP-Rule" id="MF_00047"/>
    </source>
</evidence>
<dbReference type="RefSeq" id="WP_073073236.1">
    <property type="nucleotide sequence ID" value="NZ_FQXN01000004.1"/>
</dbReference>
<dbReference type="InterPro" id="IPR016185">
    <property type="entry name" value="PreATP-grasp_dom_sf"/>
</dbReference>
<dbReference type="InterPro" id="IPR000291">
    <property type="entry name" value="D-Ala_lig_Van_CS"/>
</dbReference>
<dbReference type="Proteomes" id="UP000242592">
    <property type="component" value="Unassembled WGS sequence"/>
</dbReference>
<dbReference type="InterPro" id="IPR011127">
    <property type="entry name" value="Dala_Dala_lig_N"/>
</dbReference>
<dbReference type="PANTHER" id="PTHR23132:SF25">
    <property type="entry name" value="D-ALANINE--D-ALANINE LIGASE A"/>
    <property type="match status" value="1"/>
</dbReference>
<evidence type="ECO:0000256" key="13">
    <source>
        <dbReference type="ARBA" id="ARBA00022960"/>
    </source>
</evidence>
<dbReference type="InterPro" id="IPR013815">
    <property type="entry name" value="ATP_grasp_subdomain_1"/>
</dbReference>
<dbReference type="GO" id="GO:0005524">
    <property type="term" value="F:ATP binding"/>
    <property type="evidence" value="ECO:0007669"/>
    <property type="project" value="UniProtKB-UniRule"/>
</dbReference>
<feature type="domain" description="ATP-grasp" evidence="22">
    <location>
        <begin position="140"/>
        <end position="343"/>
    </location>
</feature>
<dbReference type="AlphaFoldDB" id="A0A1M5T8P7"/>
<dbReference type="PIRSF" id="PIRSF039102">
    <property type="entry name" value="Ddl/VanB"/>
    <property type="match status" value="1"/>
</dbReference>
<dbReference type="NCBIfam" id="NF002528">
    <property type="entry name" value="PRK01966.1-4"/>
    <property type="match status" value="1"/>
</dbReference>
<organism evidence="23 24">
    <name type="scientific">Thermosipho atlanticus DSM 15807</name>
    <dbReference type="NCBI Taxonomy" id="1123380"/>
    <lineage>
        <taxon>Bacteria</taxon>
        <taxon>Thermotogati</taxon>
        <taxon>Thermotogota</taxon>
        <taxon>Thermotogae</taxon>
        <taxon>Thermotogales</taxon>
        <taxon>Fervidobacteriaceae</taxon>
        <taxon>Thermosipho</taxon>
    </lineage>
</organism>
<evidence type="ECO:0000256" key="17">
    <source>
        <dbReference type="ARBA" id="ARBA00047614"/>
    </source>
</evidence>
<comment type="subcellular location">
    <subcellularLocation>
        <location evidence="3 19">Cytoplasm</location>
    </subcellularLocation>
</comment>
<evidence type="ECO:0000256" key="9">
    <source>
        <dbReference type="ARBA" id="ARBA00022723"/>
    </source>
</evidence>
<dbReference type="InterPro" id="IPR011095">
    <property type="entry name" value="Dala_Dala_lig_C"/>
</dbReference>
<dbReference type="EMBL" id="FQXN01000004">
    <property type="protein sequence ID" value="SHH47147.1"/>
    <property type="molecule type" value="Genomic_DNA"/>
</dbReference>
<comment type="similarity">
    <text evidence="5 19">Belongs to the D-alanine--D-alanine ligase family.</text>
</comment>
<keyword evidence="7 19" id="KW-0963">Cytoplasm</keyword>
<dbReference type="InterPro" id="IPR011761">
    <property type="entry name" value="ATP-grasp"/>
</dbReference>
<feature type="binding site" evidence="20">
    <location>
        <position position="303"/>
    </location>
    <ligand>
        <name>Mg(2+)</name>
        <dbReference type="ChEBI" id="CHEBI:18420"/>
        <label>1</label>
    </ligand>
</feature>
<dbReference type="PROSITE" id="PS00843">
    <property type="entry name" value="DALA_DALA_LIGASE_1"/>
    <property type="match status" value="1"/>
</dbReference>
<dbReference type="Pfam" id="PF07478">
    <property type="entry name" value="Dala_Dala_lig_C"/>
    <property type="match status" value="1"/>
</dbReference>
<dbReference type="HAMAP" id="MF_00047">
    <property type="entry name" value="Dala_Dala_lig"/>
    <property type="match status" value="1"/>
</dbReference>
<keyword evidence="12 20" id="KW-0460">Magnesium</keyword>
<keyword evidence="15 20" id="KW-0464">Manganese</keyword>
<proteinExistence type="inferred from homology"/>
<dbReference type="InterPro" id="IPR005905">
    <property type="entry name" value="D_ala_D_ala"/>
</dbReference>
<dbReference type="STRING" id="1123380.SAMN02745199_1228"/>
<keyword evidence="14 19" id="KW-0573">Peptidoglycan synthesis</keyword>
<evidence type="ECO:0000256" key="5">
    <source>
        <dbReference type="ARBA" id="ARBA00010871"/>
    </source>
</evidence>
<keyword evidence="24" id="KW-1185">Reference proteome</keyword>
<evidence type="ECO:0000256" key="14">
    <source>
        <dbReference type="ARBA" id="ARBA00022984"/>
    </source>
</evidence>
<dbReference type="Gene3D" id="3.40.50.20">
    <property type="match status" value="1"/>
</dbReference>
<evidence type="ECO:0000256" key="4">
    <source>
        <dbReference type="ARBA" id="ARBA00004752"/>
    </source>
</evidence>
<dbReference type="PANTHER" id="PTHR23132">
    <property type="entry name" value="D-ALANINE--D-ALANINE LIGASE"/>
    <property type="match status" value="1"/>
</dbReference>
<dbReference type="PROSITE" id="PS50975">
    <property type="entry name" value="ATP_GRASP"/>
    <property type="match status" value="1"/>
</dbReference>
<evidence type="ECO:0000256" key="8">
    <source>
        <dbReference type="ARBA" id="ARBA00022598"/>
    </source>
</evidence>
<dbReference type="OrthoDB" id="9813261at2"/>
<evidence type="ECO:0000256" key="20">
    <source>
        <dbReference type="PIRSR" id="PIRSR039102-3"/>
    </source>
</evidence>
<comment type="cofactor">
    <cofactor evidence="20">
        <name>Mg(2+)</name>
        <dbReference type="ChEBI" id="CHEBI:18420"/>
    </cofactor>
    <cofactor evidence="20">
        <name>Mn(2+)</name>
        <dbReference type="ChEBI" id="CHEBI:29035"/>
    </cofactor>
    <text evidence="20">Binds 2 magnesium or manganese ions per subunit.</text>
</comment>
<dbReference type="Gene3D" id="3.30.1490.20">
    <property type="entry name" value="ATP-grasp fold, A domain"/>
    <property type="match status" value="1"/>
</dbReference>
<evidence type="ECO:0000256" key="7">
    <source>
        <dbReference type="ARBA" id="ARBA00022490"/>
    </source>
</evidence>
<dbReference type="GO" id="GO:0009252">
    <property type="term" value="P:peptidoglycan biosynthetic process"/>
    <property type="evidence" value="ECO:0007669"/>
    <property type="project" value="UniProtKB-UniRule"/>
</dbReference>
<dbReference type="GO" id="GO:0008360">
    <property type="term" value="P:regulation of cell shape"/>
    <property type="evidence" value="ECO:0007669"/>
    <property type="project" value="UniProtKB-KW"/>
</dbReference>
<reference evidence="24" key="1">
    <citation type="submission" date="2016-11" db="EMBL/GenBank/DDBJ databases">
        <authorList>
            <person name="Varghese N."/>
            <person name="Submissions S."/>
        </authorList>
    </citation>
    <scope>NUCLEOTIDE SEQUENCE [LARGE SCALE GENOMIC DNA]</scope>
    <source>
        <strain evidence="24">DSM 15807</strain>
    </source>
</reference>
<evidence type="ECO:0000256" key="21">
    <source>
        <dbReference type="PROSITE-ProRule" id="PRU00409"/>
    </source>
</evidence>
<keyword evidence="11 21" id="KW-0067">ATP-binding</keyword>
<comment type="catalytic activity">
    <reaction evidence="17 19">
        <text>2 D-alanine + ATP = D-alanyl-D-alanine + ADP + phosphate + H(+)</text>
        <dbReference type="Rhea" id="RHEA:11224"/>
        <dbReference type="ChEBI" id="CHEBI:15378"/>
        <dbReference type="ChEBI" id="CHEBI:30616"/>
        <dbReference type="ChEBI" id="CHEBI:43474"/>
        <dbReference type="ChEBI" id="CHEBI:57416"/>
        <dbReference type="ChEBI" id="CHEBI:57822"/>
        <dbReference type="ChEBI" id="CHEBI:456216"/>
        <dbReference type="EC" id="6.3.2.4"/>
    </reaction>
</comment>
<dbReference type="GO" id="GO:0071555">
    <property type="term" value="P:cell wall organization"/>
    <property type="evidence" value="ECO:0007669"/>
    <property type="project" value="UniProtKB-KW"/>
</dbReference>
<keyword evidence="13 19" id="KW-0133">Cell shape</keyword>
<accession>A0A1M5T8P7</accession>
<comment type="pathway">
    <text evidence="4 19">Cell wall biogenesis; peptidoglycan biosynthesis.</text>
</comment>
<evidence type="ECO:0000256" key="16">
    <source>
        <dbReference type="ARBA" id="ARBA00023316"/>
    </source>
</evidence>
<evidence type="ECO:0000259" key="22">
    <source>
        <dbReference type="PROSITE" id="PS50975"/>
    </source>
</evidence>
<dbReference type="Gene3D" id="3.30.470.20">
    <property type="entry name" value="ATP-grasp fold, B domain"/>
    <property type="match status" value="1"/>
</dbReference>
<keyword evidence="8 19" id="KW-0436">Ligase</keyword>
<dbReference type="SUPFAM" id="SSF56059">
    <property type="entry name" value="Glutathione synthetase ATP-binding domain-like"/>
    <property type="match status" value="1"/>
</dbReference>
<feature type="binding site" evidence="20">
    <location>
        <position position="314"/>
    </location>
    <ligand>
        <name>Mg(2+)</name>
        <dbReference type="ChEBI" id="CHEBI:18420"/>
        <label>2</label>
    </ligand>
</feature>
<dbReference type="UniPathway" id="UPA00219"/>
<evidence type="ECO:0000256" key="18">
    <source>
        <dbReference type="ARBA" id="ARBA00060592"/>
    </source>
</evidence>
<evidence type="ECO:0000256" key="3">
    <source>
        <dbReference type="ARBA" id="ARBA00004496"/>
    </source>
</evidence>
<gene>
    <name evidence="19" type="primary">ddl</name>
    <name evidence="23" type="ORF">SAMN02745199_1228</name>
</gene>
<dbReference type="FunFam" id="3.30.1490.20:FF:000007">
    <property type="entry name" value="D-alanine--D-alanine ligase"/>
    <property type="match status" value="1"/>
</dbReference>
<feature type="binding site" evidence="20">
    <location>
        <position position="314"/>
    </location>
    <ligand>
        <name>Mg(2+)</name>
        <dbReference type="ChEBI" id="CHEBI:18420"/>
        <label>1</label>
    </ligand>
</feature>